<dbReference type="Gene3D" id="3.40.1350.10">
    <property type="match status" value="1"/>
</dbReference>
<name>E6SKG9_THEM7</name>
<dbReference type="GO" id="GO:0004518">
    <property type="term" value="F:nuclease activity"/>
    <property type="evidence" value="ECO:0007669"/>
    <property type="project" value="UniProtKB-KW"/>
</dbReference>
<evidence type="ECO:0000256" key="3">
    <source>
        <dbReference type="ARBA" id="ARBA00022801"/>
    </source>
</evidence>
<sequence length="146" mass="16594">MPRELTMMDEHEMQGCGVMPVRRMTLPIPTEDEEQRVVVQWLQLHGILFAHVPNGGYRRRVEAAIFRGLGVQPGVPDLLIFDPPPAAPDRRGVALELKRRQGGRLTEPQRQWLEALRARGWYATVCRGADEAIETLERLGYGRRSA</sequence>
<dbReference type="RefSeq" id="WP_013494462.1">
    <property type="nucleotide sequence ID" value="NC_014831.1"/>
</dbReference>
<gene>
    <name evidence="5" type="ordered locus">Tmar_0031</name>
</gene>
<dbReference type="KEGG" id="tmr:Tmar_0031"/>
<dbReference type="HOGENOM" id="CLU_1978927_0_0_9"/>
<comment type="cofactor">
    <cofactor evidence="1">
        <name>Mg(2+)</name>
        <dbReference type="ChEBI" id="CHEBI:18420"/>
    </cofactor>
</comment>
<dbReference type="AlphaFoldDB" id="E6SKG9"/>
<dbReference type="EMBL" id="CP002344">
    <property type="protein sequence ID" value="ADU50156.1"/>
    <property type="molecule type" value="Genomic_DNA"/>
</dbReference>
<dbReference type="InterPro" id="IPR011856">
    <property type="entry name" value="tRNA_endonuc-like_dom_sf"/>
</dbReference>
<dbReference type="eggNOG" id="ENOG5032Y69">
    <property type="taxonomic scope" value="Bacteria"/>
</dbReference>
<dbReference type="STRING" id="644966.Tmar_0031"/>
<dbReference type="Proteomes" id="UP000008915">
    <property type="component" value="Chromosome"/>
</dbReference>
<accession>E6SKG9</accession>
<keyword evidence="3" id="KW-0378">Hydrolase</keyword>
<evidence type="ECO:0000256" key="1">
    <source>
        <dbReference type="ARBA" id="ARBA00001946"/>
    </source>
</evidence>
<keyword evidence="2" id="KW-0540">Nuclease</keyword>
<evidence type="ECO:0000259" key="4">
    <source>
        <dbReference type="SMART" id="SM00990"/>
    </source>
</evidence>
<dbReference type="InterPro" id="IPR014883">
    <property type="entry name" value="VRR_NUC"/>
</dbReference>
<reference evidence="6" key="2">
    <citation type="journal article" date="2010" name="Stand. Genomic Sci.">
        <title>Complete genome sequence of Thermaerobacter marianensis type strain (7p75aT).</title>
        <authorList>
            <person name="Han C."/>
            <person name="Gu W."/>
            <person name="Zhang X."/>
            <person name="Lapidus A."/>
            <person name="Nolan M."/>
            <person name="Copeland A."/>
            <person name="Lucas S."/>
            <person name="Glavina Del Rio T."/>
            <person name="Tice H."/>
            <person name="Cheng J."/>
            <person name="Tapia R."/>
            <person name="Goodwin L."/>
            <person name="Pitluck S."/>
            <person name="Pagani I."/>
            <person name="Ivanova N."/>
            <person name="Mavromatis K."/>
            <person name="Mikhailova N."/>
            <person name="Pati A."/>
            <person name="Chen A."/>
            <person name="Palaniappan K."/>
            <person name="Land M."/>
            <person name="Hauser L."/>
            <person name="Chang Y."/>
            <person name="Jeffries C."/>
            <person name="Schneider S."/>
            <person name="Rohde M."/>
            <person name="Goker M."/>
            <person name="Pukall R."/>
            <person name="Woyke T."/>
            <person name="Bristow J."/>
            <person name="Eisen J."/>
            <person name="Markowitz V."/>
            <person name="Hugenholtz P."/>
            <person name="Kyrpides N."/>
            <person name="Klenk H."/>
            <person name="Detter J."/>
        </authorList>
    </citation>
    <scope>NUCLEOTIDE SEQUENCE [LARGE SCALE GENOMIC DNA]</scope>
    <source>
        <strain evidence="6">ATCC 700841 / DSM 12885 / JCM 10246 / 7p75a</strain>
    </source>
</reference>
<protein>
    <submittedName>
        <fullName evidence="5">VRR-NUC domain-containing protein</fullName>
    </submittedName>
</protein>
<dbReference type="GO" id="GO:0003676">
    <property type="term" value="F:nucleic acid binding"/>
    <property type="evidence" value="ECO:0007669"/>
    <property type="project" value="InterPro"/>
</dbReference>
<feature type="domain" description="VRR-NUC" evidence="4">
    <location>
        <begin position="29"/>
        <end position="130"/>
    </location>
</feature>
<evidence type="ECO:0000313" key="5">
    <source>
        <dbReference type="EMBL" id="ADU50156.1"/>
    </source>
</evidence>
<reference evidence="5 6" key="1">
    <citation type="journal article" date="2010" name="Stand. Genomic Sci.">
        <title>Complete genome sequence of Thermaerobacter marianensis type strain (7p75a).</title>
        <authorList>
            <person name="Han C."/>
            <person name="Gu W."/>
            <person name="Zhang X."/>
            <person name="Lapidus A."/>
            <person name="Nolan M."/>
            <person name="Copeland A."/>
            <person name="Lucas S."/>
            <person name="Del Rio T.G."/>
            <person name="Tice H."/>
            <person name="Cheng J.F."/>
            <person name="Tapia R."/>
            <person name="Goodwin L."/>
            <person name="Pitluck S."/>
            <person name="Pagani I."/>
            <person name="Ivanova N."/>
            <person name="Mavromatis K."/>
            <person name="Mikhailova N."/>
            <person name="Pati A."/>
            <person name="Chen A."/>
            <person name="Palaniappan K."/>
            <person name="Land M."/>
            <person name="Hauser L."/>
            <person name="Chang Y.J."/>
            <person name="Jeffries C.D."/>
            <person name="Schneider S."/>
            <person name="Rohde M."/>
            <person name="Goker M."/>
            <person name="Pukall R."/>
            <person name="Woyke T."/>
            <person name="Bristow J."/>
            <person name="Eisen J.A."/>
            <person name="Markowitz V."/>
            <person name="Hugenholtz P."/>
            <person name="Kyrpides N.C."/>
            <person name="Klenk H.P."/>
            <person name="Detter J.C."/>
        </authorList>
    </citation>
    <scope>NUCLEOTIDE SEQUENCE [LARGE SCALE GENOMIC DNA]</scope>
    <source>
        <strain evidence="6">ATCC 700841 / DSM 12885 / JCM 10246 / 7p75a</strain>
    </source>
</reference>
<keyword evidence="6" id="KW-1185">Reference proteome</keyword>
<dbReference type="SMART" id="SM00990">
    <property type="entry name" value="VRR_NUC"/>
    <property type="match status" value="1"/>
</dbReference>
<organism evidence="5 6">
    <name type="scientific">Thermaerobacter marianensis (strain ATCC 700841 / DSM 12885 / JCM 10246 / 7p75a)</name>
    <dbReference type="NCBI Taxonomy" id="644966"/>
    <lineage>
        <taxon>Bacteria</taxon>
        <taxon>Bacillati</taxon>
        <taxon>Bacillota</taxon>
        <taxon>Clostridia</taxon>
        <taxon>Eubacteriales</taxon>
        <taxon>Clostridiales Family XVII. Incertae Sedis</taxon>
        <taxon>Thermaerobacter</taxon>
    </lineage>
</organism>
<evidence type="ECO:0000256" key="2">
    <source>
        <dbReference type="ARBA" id="ARBA00022722"/>
    </source>
</evidence>
<dbReference type="GO" id="GO:0016788">
    <property type="term" value="F:hydrolase activity, acting on ester bonds"/>
    <property type="evidence" value="ECO:0007669"/>
    <property type="project" value="InterPro"/>
</dbReference>
<evidence type="ECO:0000313" key="6">
    <source>
        <dbReference type="Proteomes" id="UP000008915"/>
    </source>
</evidence>
<dbReference type="Pfam" id="PF08774">
    <property type="entry name" value="VRR_NUC"/>
    <property type="match status" value="1"/>
</dbReference>
<proteinExistence type="predicted"/>